<feature type="transmembrane region" description="Helical" evidence="2">
    <location>
        <begin position="217"/>
        <end position="237"/>
    </location>
</feature>
<keyword evidence="2" id="KW-0812">Transmembrane</keyword>
<dbReference type="InterPro" id="IPR021840">
    <property type="entry name" value="DUF3433"/>
</dbReference>
<dbReference type="OrthoDB" id="3522351at2759"/>
<feature type="transmembrane region" description="Helical" evidence="2">
    <location>
        <begin position="266"/>
        <end position="285"/>
    </location>
</feature>
<comment type="caution">
    <text evidence="3">The sequence shown here is derived from an EMBL/GenBank/DDBJ whole genome shotgun (WGS) entry which is preliminary data.</text>
</comment>
<keyword evidence="2" id="KW-1133">Transmembrane helix</keyword>
<dbReference type="EMBL" id="MU251783">
    <property type="protein sequence ID" value="KAG9229333.1"/>
    <property type="molecule type" value="Genomic_DNA"/>
</dbReference>
<accession>A0A9P8C0F4</accession>
<evidence type="ECO:0000256" key="1">
    <source>
        <dbReference type="SAM" id="MobiDB-lite"/>
    </source>
</evidence>
<evidence type="ECO:0000313" key="4">
    <source>
        <dbReference type="Proteomes" id="UP000824998"/>
    </source>
</evidence>
<sequence length="820" mass="90464">MDDTNSQSVTRVSGPLETRPSSASNSLGVYFNPAASNSAPSFRSTRPLLGSAEPAAVEPQGRPRGSLELGGTPLTPPTSNFTVMAPPESLVRVANVQPIPLDSPIVTVEGDDAIALDQSIPQFEQPSLDRYTENGNDISAIALDQPIPRAPTPERDPEITEPEIPGTNPQNDENSIALQPNTTPLPQNVESATTPTHANSMIDYSSTKEWKSWKIKYPWLSVLLATTISLITTIAVLNRISKTNNGFAPLRNAPGFLSRDPEVERAIWTQGILYTSFPALVMTFYRTMWESTICSFADRQPYVDLKKAGGRPAEATIMLDYKTEPVMYAWRLAFRNNHYILGFCMLSSVLLAMLAVPLVAFLFTTASFPSNTALPVSILTKFDPMFGNNIPDLRLSLNSAAAIRIQDARSPPWMHDEFAFSQFTTSGKIHEGSASIETIGYSAHLDCEYMSELDYNRTVLPPGTPGVPARATTVEITANDRGCGIAGTISVITIPEFPGVPTLDIPVTYGKAWSTTTCSADSGWSRLSILTARYINSSNSIANFSLISCIPSYRMTAGTLVADMNPSSEPSLKSFVPNRSNMTKYRPGAIWQFYEMQLPAFNCFDKLEYTKGDEFIRHVYRIAAKRFPQSPLRPDNIIDAVLTLFSTTFAVLASADLFKPVDHPMNGTGIISLVESRLIVVSPIAYIIMSILGVVALLNVSLFFYVLQKSILLEEPVGLVSAAGILHNSCVNEIVDNLAKGPEYYGKVSAAIKKQNQELTNRFCFDERQQRIICYTRPGTPRRRWWTWGMTWVKETTNSNTLAVTLKRGWAWEWNGGRRR</sequence>
<feature type="transmembrane region" description="Helical" evidence="2">
    <location>
        <begin position="678"/>
        <end position="707"/>
    </location>
</feature>
<protein>
    <submittedName>
        <fullName evidence="3">Uncharacterized protein</fullName>
    </submittedName>
</protein>
<keyword evidence="2" id="KW-0472">Membrane</keyword>
<feature type="region of interest" description="Disordered" evidence="1">
    <location>
        <begin position="147"/>
        <end position="182"/>
    </location>
</feature>
<keyword evidence="4" id="KW-1185">Reference proteome</keyword>
<feature type="compositionally biased region" description="Polar residues" evidence="1">
    <location>
        <begin position="34"/>
        <end position="44"/>
    </location>
</feature>
<evidence type="ECO:0000256" key="2">
    <source>
        <dbReference type="SAM" id="Phobius"/>
    </source>
</evidence>
<dbReference type="AlphaFoldDB" id="A0A9P8C0F4"/>
<feature type="region of interest" description="Disordered" evidence="1">
    <location>
        <begin position="1"/>
        <end position="73"/>
    </location>
</feature>
<organism evidence="3 4">
    <name type="scientific">Amylocarpus encephaloides</name>
    <dbReference type="NCBI Taxonomy" id="45428"/>
    <lineage>
        <taxon>Eukaryota</taxon>
        <taxon>Fungi</taxon>
        <taxon>Dikarya</taxon>
        <taxon>Ascomycota</taxon>
        <taxon>Pezizomycotina</taxon>
        <taxon>Leotiomycetes</taxon>
        <taxon>Helotiales</taxon>
        <taxon>Helotiales incertae sedis</taxon>
        <taxon>Amylocarpus</taxon>
    </lineage>
</organism>
<dbReference type="PANTHER" id="PTHR37544:SF3">
    <property type="entry name" value="SPRAY"/>
    <property type="match status" value="1"/>
</dbReference>
<reference evidence="3" key="1">
    <citation type="journal article" date="2021" name="IMA Fungus">
        <title>Genomic characterization of three marine fungi, including Emericellopsis atlantica sp. nov. with signatures of a generalist lifestyle and marine biomass degradation.</title>
        <authorList>
            <person name="Hagestad O.C."/>
            <person name="Hou L."/>
            <person name="Andersen J.H."/>
            <person name="Hansen E.H."/>
            <person name="Altermark B."/>
            <person name="Li C."/>
            <person name="Kuhnert E."/>
            <person name="Cox R.J."/>
            <person name="Crous P.W."/>
            <person name="Spatafora J.W."/>
            <person name="Lail K."/>
            <person name="Amirebrahimi M."/>
            <person name="Lipzen A."/>
            <person name="Pangilinan J."/>
            <person name="Andreopoulos W."/>
            <person name="Hayes R.D."/>
            <person name="Ng V."/>
            <person name="Grigoriev I.V."/>
            <person name="Jackson S.A."/>
            <person name="Sutton T.D.S."/>
            <person name="Dobson A.D.W."/>
            <person name="Rama T."/>
        </authorList>
    </citation>
    <scope>NUCLEOTIDE SEQUENCE</scope>
    <source>
        <strain evidence="3">TRa018bII</strain>
    </source>
</reference>
<feature type="compositionally biased region" description="Polar residues" evidence="1">
    <location>
        <begin position="1"/>
        <end position="11"/>
    </location>
</feature>
<gene>
    <name evidence="3" type="ORF">BJ875DRAFT_523685</name>
</gene>
<proteinExistence type="predicted"/>
<feature type="compositionally biased region" description="Polar residues" evidence="1">
    <location>
        <begin position="167"/>
        <end position="182"/>
    </location>
</feature>
<feature type="transmembrane region" description="Helical" evidence="2">
    <location>
        <begin position="339"/>
        <end position="363"/>
    </location>
</feature>
<evidence type="ECO:0000313" key="3">
    <source>
        <dbReference type="EMBL" id="KAG9229333.1"/>
    </source>
</evidence>
<dbReference type="Pfam" id="PF11915">
    <property type="entry name" value="DUF3433"/>
    <property type="match status" value="1"/>
</dbReference>
<name>A0A9P8C0F4_9HELO</name>
<dbReference type="PANTHER" id="PTHR37544">
    <property type="entry name" value="SPRAY-RELATED"/>
    <property type="match status" value="1"/>
</dbReference>
<dbReference type="Proteomes" id="UP000824998">
    <property type="component" value="Unassembled WGS sequence"/>
</dbReference>